<name>A0A3R5R2L1_9CLOT</name>
<dbReference type="FunFam" id="3.90.960.10:FF:000005">
    <property type="entry name" value="Putative prolyl-tRNA synthetase"/>
    <property type="match status" value="1"/>
</dbReference>
<evidence type="ECO:0000313" key="4">
    <source>
        <dbReference type="Proteomes" id="UP000286268"/>
    </source>
</evidence>
<protein>
    <submittedName>
        <fullName evidence="3">Prolyl-tRNA synthetase associated domain-containing protein</fullName>
    </submittedName>
</protein>
<dbReference type="OrthoDB" id="9798587at2"/>
<reference evidence="3 4" key="1">
    <citation type="submission" date="2018-01" db="EMBL/GenBank/DDBJ databases">
        <title>Genome Sequencing and Assembly of Anaerobacter polyendosporus strain CT4.</title>
        <authorList>
            <person name="Tachaapaikoon C."/>
            <person name="Sutheeworapong S."/>
            <person name="Jenjaroenpun P."/>
            <person name="Wongsurawat T."/>
            <person name="Nookeaw I."/>
            <person name="Cheawchanlertfa P."/>
            <person name="Kosugi A."/>
            <person name="Cheevadhanarak S."/>
            <person name="Ratanakhanokchai K."/>
        </authorList>
    </citation>
    <scope>NUCLEOTIDE SEQUENCE [LARGE SCALE GENOMIC DNA]</scope>
    <source>
        <strain evidence="3 4">CT4</strain>
    </source>
</reference>
<dbReference type="SUPFAM" id="SSF55826">
    <property type="entry name" value="YbaK/ProRS associated domain"/>
    <property type="match status" value="1"/>
</dbReference>
<dbReference type="RefSeq" id="WP_128216052.1">
    <property type="nucleotide sequence ID" value="NZ_CP025746.1"/>
</dbReference>
<dbReference type="InterPro" id="IPR036754">
    <property type="entry name" value="YbaK/aa-tRNA-synt-asso_dom_sf"/>
</dbReference>
<dbReference type="PANTHER" id="PTHR31423">
    <property type="entry name" value="YBAK DOMAIN-CONTAINING PROTEIN"/>
    <property type="match status" value="1"/>
</dbReference>
<dbReference type="Proteomes" id="UP000286268">
    <property type="component" value="Chromosome"/>
</dbReference>
<gene>
    <name evidence="3" type="ORF">C1I91_19930</name>
</gene>
<dbReference type="PANTHER" id="PTHR31423:SF3">
    <property type="entry name" value="PROLYL-TRNA SYNTHETASE ASSOCIATED DOMAIN-CONTAINING PROTEIN 1-RELATED"/>
    <property type="match status" value="1"/>
</dbReference>
<evidence type="ECO:0000256" key="1">
    <source>
        <dbReference type="ARBA" id="ARBA00010201"/>
    </source>
</evidence>
<evidence type="ECO:0000313" key="3">
    <source>
        <dbReference type="EMBL" id="QAA35357.1"/>
    </source>
</evidence>
<keyword evidence="4" id="KW-1185">Reference proteome</keyword>
<dbReference type="Gene3D" id="3.90.960.10">
    <property type="entry name" value="YbaK/aminoacyl-tRNA synthetase-associated domain"/>
    <property type="match status" value="1"/>
</dbReference>
<sequence length="164" mass="19300">MNMDTEKRVYETLDLLEIKYYKHEHIPVYTIEDADKLEIDLKGMLCKNLFLRNRKGDIHYLIILDENKRLDLKELAKQIGSSSLSFASEYRLFRYLGLAPGSVSPFGLINDKEKEVIVLMDRDIASAEIVNFHPNVNNVTLELSYDDFEKFIRWQKNQYSFVDI</sequence>
<keyword evidence="3" id="KW-0030">Aminoacyl-tRNA synthetase</keyword>
<dbReference type="KEGG" id="cmah:C1I91_19930"/>
<dbReference type="CDD" id="cd04335">
    <property type="entry name" value="PrdX_deacylase"/>
    <property type="match status" value="1"/>
</dbReference>
<proteinExistence type="inferred from homology"/>
<keyword evidence="3" id="KW-0436">Ligase</keyword>
<comment type="similarity">
    <text evidence="1">Belongs to the PRORSD1 family.</text>
</comment>
<dbReference type="AlphaFoldDB" id="A0A3R5R2L1"/>
<dbReference type="Pfam" id="PF04073">
    <property type="entry name" value="tRNA_edit"/>
    <property type="match status" value="1"/>
</dbReference>
<evidence type="ECO:0000259" key="2">
    <source>
        <dbReference type="Pfam" id="PF04073"/>
    </source>
</evidence>
<dbReference type="EMBL" id="CP025746">
    <property type="protein sequence ID" value="QAA35357.1"/>
    <property type="molecule type" value="Genomic_DNA"/>
</dbReference>
<accession>A0A3R5R2L1</accession>
<organism evidence="3 4">
    <name type="scientific">Clostridium manihotivorum</name>
    <dbReference type="NCBI Taxonomy" id="2320868"/>
    <lineage>
        <taxon>Bacteria</taxon>
        <taxon>Bacillati</taxon>
        <taxon>Bacillota</taxon>
        <taxon>Clostridia</taxon>
        <taxon>Eubacteriales</taxon>
        <taxon>Clostridiaceae</taxon>
        <taxon>Clostridium</taxon>
    </lineage>
</organism>
<feature type="domain" description="YbaK/aminoacyl-tRNA synthetase-associated" evidence="2">
    <location>
        <begin position="27"/>
        <end position="151"/>
    </location>
</feature>
<dbReference type="InterPro" id="IPR040285">
    <property type="entry name" value="ProX/PRXD1"/>
</dbReference>
<dbReference type="GO" id="GO:0002161">
    <property type="term" value="F:aminoacyl-tRNA deacylase activity"/>
    <property type="evidence" value="ECO:0007669"/>
    <property type="project" value="InterPro"/>
</dbReference>
<dbReference type="GO" id="GO:0004812">
    <property type="term" value="F:aminoacyl-tRNA ligase activity"/>
    <property type="evidence" value="ECO:0007669"/>
    <property type="project" value="UniProtKB-KW"/>
</dbReference>
<dbReference type="InterPro" id="IPR007214">
    <property type="entry name" value="YbaK/aa-tRNA-synth-assoc-dom"/>
</dbReference>